<evidence type="ECO:0000256" key="5">
    <source>
        <dbReference type="ARBA" id="ARBA00023136"/>
    </source>
</evidence>
<dbReference type="InterPro" id="IPR020846">
    <property type="entry name" value="MFS_dom"/>
</dbReference>
<dbReference type="PRINTS" id="PR01035">
    <property type="entry name" value="TCRTETA"/>
</dbReference>
<evidence type="ECO:0000313" key="8">
    <source>
        <dbReference type="EMBL" id="KZN94696.1"/>
    </source>
</evidence>
<dbReference type="InterPro" id="IPR052714">
    <property type="entry name" value="MFS_Exporter"/>
</dbReference>
<feature type="domain" description="Major facilitator superfamily (MFS) profile" evidence="7">
    <location>
        <begin position="17"/>
        <end position="394"/>
    </location>
</feature>
<feature type="transmembrane region" description="Helical" evidence="6">
    <location>
        <begin position="172"/>
        <end position="192"/>
    </location>
</feature>
<keyword evidence="3 6" id="KW-0812">Transmembrane</keyword>
<dbReference type="RefSeq" id="WP_063389722.1">
    <property type="nucleotide sequence ID" value="NZ_LWBR01000079.1"/>
</dbReference>
<dbReference type="GO" id="GO:0005886">
    <property type="term" value="C:plasma membrane"/>
    <property type="evidence" value="ECO:0007669"/>
    <property type="project" value="UniProtKB-SubCell"/>
</dbReference>
<dbReference type="Gene3D" id="1.20.1250.20">
    <property type="entry name" value="MFS general substrate transporter like domains"/>
    <property type="match status" value="2"/>
</dbReference>
<keyword evidence="2" id="KW-0813">Transport</keyword>
<evidence type="ECO:0000256" key="2">
    <source>
        <dbReference type="ARBA" id="ARBA00022448"/>
    </source>
</evidence>
<dbReference type="PANTHER" id="PTHR23531:SF1">
    <property type="entry name" value="QUINOLENE RESISTANCE PROTEIN NORA"/>
    <property type="match status" value="1"/>
</dbReference>
<evidence type="ECO:0000313" key="9">
    <source>
        <dbReference type="Proteomes" id="UP000076476"/>
    </source>
</evidence>
<feature type="transmembrane region" description="Helical" evidence="6">
    <location>
        <begin position="303"/>
        <end position="324"/>
    </location>
</feature>
<comment type="caution">
    <text evidence="8">The sequence shown here is derived from an EMBL/GenBank/DDBJ whole genome shotgun (WGS) entry which is preliminary data.</text>
</comment>
<feature type="transmembrane region" description="Helical" evidence="6">
    <location>
        <begin position="220"/>
        <end position="243"/>
    </location>
</feature>
<feature type="transmembrane region" description="Helical" evidence="6">
    <location>
        <begin position="344"/>
        <end position="365"/>
    </location>
</feature>
<keyword evidence="5 6" id="KW-0472">Membrane</keyword>
<reference evidence="8 9" key="1">
    <citation type="submission" date="2016-04" db="EMBL/GenBank/DDBJ databases">
        <title>Draft genome sequence of Aeribacillus pallidus 8m3 from petroleum reservoir.</title>
        <authorList>
            <person name="Poltaraus A.B."/>
            <person name="Nazina T.N."/>
            <person name="Tourova T.P."/>
            <person name="Malakho S.M."/>
            <person name="Korshunova A.V."/>
            <person name="Sokolova D.S."/>
        </authorList>
    </citation>
    <scope>NUCLEOTIDE SEQUENCE [LARGE SCALE GENOMIC DNA]</scope>
    <source>
        <strain evidence="8 9">8m3</strain>
    </source>
</reference>
<dbReference type="EMBL" id="LWBR01000079">
    <property type="protein sequence ID" value="KZN94696.1"/>
    <property type="molecule type" value="Genomic_DNA"/>
</dbReference>
<dbReference type="PROSITE" id="PS50850">
    <property type="entry name" value="MFS"/>
    <property type="match status" value="1"/>
</dbReference>
<dbReference type="Proteomes" id="UP000076476">
    <property type="component" value="Unassembled WGS sequence"/>
</dbReference>
<gene>
    <name evidence="8" type="ORF">AZI98_18520</name>
</gene>
<dbReference type="Pfam" id="PF07690">
    <property type="entry name" value="MFS_1"/>
    <property type="match status" value="1"/>
</dbReference>
<dbReference type="OrthoDB" id="9814001at2"/>
<dbReference type="SUPFAM" id="SSF103473">
    <property type="entry name" value="MFS general substrate transporter"/>
    <property type="match status" value="1"/>
</dbReference>
<organism evidence="8 9">
    <name type="scientific">Aeribacillus pallidus</name>
    <dbReference type="NCBI Taxonomy" id="33936"/>
    <lineage>
        <taxon>Bacteria</taxon>
        <taxon>Bacillati</taxon>
        <taxon>Bacillota</taxon>
        <taxon>Bacilli</taxon>
        <taxon>Bacillales</taxon>
        <taxon>Bacillaceae</taxon>
        <taxon>Aeribacillus</taxon>
    </lineage>
</organism>
<evidence type="ECO:0000256" key="6">
    <source>
        <dbReference type="SAM" id="Phobius"/>
    </source>
</evidence>
<dbReference type="InterPro" id="IPR011701">
    <property type="entry name" value="MFS"/>
</dbReference>
<dbReference type="PANTHER" id="PTHR23531">
    <property type="entry name" value="QUINOLENE RESISTANCE PROTEIN NORA"/>
    <property type="match status" value="1"/>
</dbReference>
<protein>
    <submittedName>
        <fullName evidence="8">Antibiotic resistance protein</fullName>
    </submittedName>
</protein>
<evidence type="ECO:0000256" key="4">
    <source>
        <dbReference type="ARBA" id="ARBA00022989"/>
    </source>
</evidence>
<feature type="transmembrane region" description="Helical" evidence="6">
    <location>
        <begin position="53"/>
        <end position="75"/>
    </location>
</feature>
<feature type="transmembrane region" description="Helical" evidence="6">
    <location>
        <begin position="371"/>
        <end position="391"/>
    </location>
</feature>
<feature type="transmembrane region" description="Helical" evidence="6">
    <location>
        <begin position="12"/>
        <end position="33"/>
    </location>
</feature>
<feature type="transmembrane region" description="Helical" evidence="6">
    <location>
        <begin position="82"/>
        <end position="109"/>
    </location>
</feature>
<dbReference type="InterPro" id="IPR001958">
    <property type="entry name" value="Tet-R_TetA/multi-R_MdtG-like"/>
</dbReference>
<dbReference type="CDD" id="cd17489">
    <property type="entry name" value="MFS_YfcJ_like"/>
    <property type="match status" value="1"/>
</dbReference>
<name>A0A167YYD3_9BACI</name>
<dbReference type="GO" id="GO:0022857">
    <property type="term" value="F:transmembrane transporter activity"/>
    <property type="evidence" value="ECO:0007669"/>
    <property type="project" value="InterPro"/>
</dbReference>
<keyword evidence="4 6" id="KW-1133">Transmembrane helix</keyword>
<dbReference type="AlphaFoldDB" id="A0A167YYD3"/>
<feature type="transmembrane region" description="Helical" evidence="6">
    <location>
        <begin position="278"/>
        <end position="297"/>
    </location>
</feature>
<accession>A0A167YYD3</accession>
<feature type="transmembrane region" description="Helical" evidence="6">
    <location>
        <begin position="145"/>
        <end position="166"/>
    </location>
</feature>
<evidence type="ECO:0000259" key="7">
    <source>
        <dbReference type="PROSITE" id="PS50850"/>
    </source>
</evidence>
<keyword evidence="9" id="KW-1185">Reference proteome</keyword>
<evidence type="ECO:0000256" key="3">
    <source>
        <dbReference type="ARBA" id="ARBA00022692"/>
    </source>
</evidence>
<evidence type="ECO:0000256" key="1">
    <source>
        <dbReference type="ARBA" id="ARBA00004651"/>
    </source>
</evidence>
<comment type="subcellular location">
    <subcellularLocation>
        <location evidence="1">Cell membrane</location>
        <topology evidence="1">Multi-pass membrane protein</topology>
    </subcellularLocation>
</comment>
<proteinExistence type="predicted"/>
<sequence length="411" mass="44950">MKDSAVHTAKPPLWTKSFILLIIGNLFIFMSFQMLLPTLPPQAKAIGASDIEIGLVTTLFSIAAVVIRPLIGFLLESAKRKWLVITGAVGLLFLTLSYSLTSIVFLFLIVRLLHGFAWGWSTTANGTAAVELVPTKRLGEGMGYYGLSITIGMIIAPSFGILLFQHLGFQPLIIGSAIFGVISIIALSLVQYKTPKSVLEKSMHVKDFSFFRSLIDKHGAFPALITLLSAFGYGGIVTFIVIFGQERGIDQIFLYYLCNALAATAVRPISGRWFDRSGPWLLAIVCSFLTFIAFWVLSFTYSVGMLVLAGILFGAGFGSLLPVLQSWVLSKTPADRRGVANGMYYSALDGGIGISAVFLGFLSSYVDLGTIFQLSSICFFIVILLVLIDYLKEKKKTDKRENQQVHAKSFS</sequence>
<dbReference type="InterPro" id="IPR036259">
    <property type="entry name" value="MFS_trans_sf"/>
</dbReference>